<dbReference type="InterPro" id="IPR045518">
    <property type="entry name" value="2EXR"/>
</dbReference>
<organism evidence="2 3">
    <name type="scientific">Botryotinia fuckeliana (strain BcDW1)</name>
    <name type="common">Noble rot fungus</name>
    <name type="synonym">Botrytis cinerea</name>
    <dbReference type="NCBI Taxonomy" id="1290391"/>
    <lineage>
        <taxon>Eukaryota</taxon>
        <taxon>Fungi</taxon>
        <taxon>Dikarya</taxon>
        <taxon>Ascomycota</taxon>
        <taxon>Pezizomycotina</taxon>
        <taxon>Leotiomycetes</taxon>
        <taxon>Helotiales</taxon>
        <taxon>Sclerotiniaceae</taxon>
        <taxon>Botrytis</taxon>
    </lineage>
</organism>
<dbReference type="AlphaFoldDB" id="M7UT69"/>
<accession>M7UT69</accession>
<dbReference type="Proteomes" id="UP000012045">
    <property type="component" value="Unassembled WGS sequence"/>
</dbReference>
<dbReference type="PANTHER" id="PTHR35910:SF6">
    <property type="entry name" value="2EXR DOMAIN-CONTAINING PROTEIN"/>
    <property type="match status" value="1"/>
</dbReference>
<gene>
    <name evidence="2" type="ORF">BcDW1_4398</name>
</gene>
<evidence type="ECO:0000313" key="2">
    <source>
        <dbReference type="EMBL" id="EMR86992.1"/>
    </source>
</evidence>
<dbReference type="EMBL" id="KB707845">
    <property type="protein sequence ID" value="EMR86992.1"/>
    <property type="molecule type" value="Genomic_DNA"/>
</dbReference>
<proteinExistence type="predicted"/>
<dbReference type="HOGENOM" id="CLU_1049694_0_0_1"/>
<name>M7UT69_BOTF1</name>
<sequence length="265" mass="30325">MTTLTQFTVFPKLSNDLKAMIWDIASQEPRRIQFGYYVGSKRKNAKKKNDEPTSERDKIFSGKHPDYPYPWRLLATGRVPSVLITCRESRHWAMKHYRLDFKDQLYGKAMWYNPKVDILHFVSLTNLLLFVQGGCTDINHGPIALVKDSFKMPAVERIFMASSISTHNYEIAVETAKKFPNLKSLATRTNGVDTEDVTYHSSGVVTGANNIPPSLKVRMNQLWNSDEWKAIRAYGQIPELRIYTIDELCSGLILPFGPSNIIKHQ</sequence>
<evidence type="ECO:0000313" key="3">
    <source>
        <dbReference type="Proteomes" id="UP000012045"/>
    </source>
</evidence>
<protein>
    <recommendedName>
        <fullName evidence="1">2EXR domain-containing protein</fullName>
    </recommendedName>
</protein>
<reference evidence="3" key="1">
    <citation type="journal article" date="2013" name="Genome Announc.">
        <title>Draft genome sequence of Botrytis cinerea BcDW1, inoculum for noble rot of grape berries.</title>
        <authorList>
            <person name="Blanco-Ulate B."/>
            <person name="Allen G."/>
            <person name="Powell A.L."/>
            <person name="Cantu D."/>
        </authorList>
    </citation>
    <scope>NUCLEOTIDE SEQUENCE [LARGE SCALE GENOMIC DNA]</scope>
    <source>
        <strain evidence="3">BcDW1</strain>
    </source>
</reference>
<dbReference type="PANTHER" id="PTHR35910">
    <property type="entry name" value="2EXR DOMAIN-CONTAINING PROTEIN"/>
    <property type="match status" value="1"/>
</dbReference>
<dbReference type="Pfam" id="PF20150">
    <property type="entry name" value="2EXR"/>
    <property type="match status" value="1"/>
</dbReference>
<feature type="domain" description="2EXR" evidence="1">
    <location>
        <begin position="7"/>
        <end position="119"/>
    </location>
</feature>
<dbReference type="OrthoDB" id="3538071at2759"/>
<evidence type="ECO:0000259" key="1">
    <source>
        <dbReference type="Pfam" id="PF20150"/>
    </source>
</evidence>